<reference evidence="3 4" key="1">
    <citation type="submission" date="2018-10" db="EMBL/GenBank/DDBJ databases">
        <title>Ulvibacterium marinum gen. nov., sp. nov., a novel marine bacterium of the family Flavobacteriaceae, isolated from a culture of the green alga Ulva prolifera.</title>
        <authorList>
            <person name="Zhang Z."/>
        </authorList>
    </citation>
    <scope>NUCLEOTIDE SEQUENCE [LARGE SCALE GENOMIC DNA]</scope>
    <source>
        <strain evidence="3 4">CCMM003</strain>
    </source>
</reference>
<dbReference type="OrthoDB" id="1445945at2"/>
<evidence type="ECO:0008006" key="5">
    <source>
        <dbReference type="Google" id="ProtNLM"/>
    </source>
</evidence>
<keyword evidence="4" id="KW-1185">Reference proteome</keyword>
<name>A0A3B0C5B5_9FLAO</name>
<dbReference type="EMBL" id="RBCJ01000003">
    <property type="protein sequence ID" value="RKN79981.1"/>
    <property type="molecule type" value="Genomic_DNA"/>
</dbReference>
<dbReference type="RefSeq" id="WP_120712792.1">
    <property type="nucleotide sequence ID" value="NZ_RBCJ01000003.1"/>
</dbReference>
<feature type="signal peptide" evidence="2">
    <location>
        <begin position="1"/>
        <end position="23"/>
    </location>
</feature>
<comment type="caution">
    <text evidence="3">The sequence shown here is derived from an EMBL/GenBank/DDBJ whole genome shotgun (WGS) entry which is preliminary data.</text>
</comment>
<organism evidence="3 4">
    <name type="scientific">Ulvibacterium marinum</name>
    <dbReference type="NCBI Taxonomy" id="2419782"/>
    <lineage>
        <taxon>Bacteria</taxon>
        <taxon>Pseudomonadati</taxon>
        <taxon>Bacteroidota</taxon>
        <taxon>Flavobacteriia</taxon>
        <taxon>Flavobacteriales</taxon>
        <taxon>Flavobacteriaceae</taxon>
        <taxon>Ulvibacterium</taxon>
    </lineage>
</organism>
<accession>A0A3B0C5B5</accession>
<keyword evidence="2" id="KW-0732">Signal</keyword>
<evidence type="ECO:0000313" key="4">
    <source>
        <dbReference type="Proteomes" id="UP000276603"/>
    </source>
</evidence>
<keyword evidence="1" id="KW-0175">Coiled coil</keyword>
<dbReference type="AlphaFoldDB" id="A0A3B0C5B5"/>
<evidence type="ECO:0000256" key="1">
    <source>
        <dbReference type="SAM" id="Coils"/>
    </source>
</evidence>
<gene>
    <name evidence="3" type="ORF">D7Z94_17175</name>
</gene>
<evidence type="ECO:0000313" key="3">
    <source>
        <dbReference type="EMBL" id="RKN79981.1"/>
    </source>
</evidence>
<sequence>MIKFKGAFYFFLGLVLLSIELHAQDCTLDIGGDNTDMMVEVFQLSGEQVKTMENLKSDLEIQTKSLKEDIQKLFNDHPQSSTEELQVLAEKYRVLEQKIMDASWECDKKLLTTFNEKQYRRYMDLCHEAFRKPIKIIPVKVKDTVGSN</sequence>
<feature type="chain" id="PRO_5017272239" description="Periplasmic heavy metal sensor" evidence="2">
    <location>
        <begin position="24"/>
        <end position="148"/>
    </location>
</feature>
<feature type="coiled-coil region" evidence="1">
    <location>
        <begin position="49"/>
        <end position="76"/>
    </location>
</feature>
<evidence type="ECO:0000256" key="2">
    <source>
        <dbReference type="SAM" id="SignalP"/>
    </source>
</evidence>
<proteinExistence type="predicted"/>
<protein>
    <recommendedName>
        <fullName evidence="5">Periplasmic heavy metal sensor</fullName>
    </recommendedName>
</protein>
<dbReference type="Proteomes" id="UP000276603">
    <property type="component" value="Unassembled WGS sequence"/>
</dbReference>